<evidence type="ECO:0000256" key="2">
    <source>
        <dbReference type="ARBA" id="ARBA00022723"/>
    </source>
</evidence>
<dbReference type="GO" id="GO:0008237">
    <property type="term" value="F:metallopeptidase activity"/>
    <property type="evidence" value="ECO:0007669"/>
    <property type="project" value="UniProtKB-KW"/>
</dbReference>
<dbReference type="InterPro" id="IPR025657">
    <property type="entry name" value="RadC_JAB"/>
</dbReference>
<evidence type="ECO:0000256" key="6">
    <source>
        <dbReference type="RuleBase" id="RU003797"/>
    </source>
</evidence>
<reference evidence="9" key="1">
    <citation type="submission" date="2016-10" db="EMBL/GenBank/DDBJ databases">
        <authorList>
            <person name="Varghese N."/>
            <person name="Submissions S."/>
        </authorList>
    </citation>
    <scope>NUCLEOTIDE SEQUENCE [LARGE SCALE GENOMIC DNA]</scope>
    <source>
        <strain evidence="9">Nm76</strain>
    </source>
</reference>
<dbReference type="GO" id="GO:0046872">
    <property type="term" value="F:metal ion binding"/>
    <property type="evidence" value="ECO:0007669"/>
    <property type="project" value="UniProtKB-KW"/>
</dbReference>
<dbReference type="PROSITE" id="PS50249">
    <property type="entry name" value="MPN"/>
    <property type="match status" value="1"/>
</dbReference>
<comment type="similarity">
    <text evidence="6">Belongs to the UPF0758 family.</text>
</comment>
<keyword evidence="5" id="KW-0482">Metalloprotease</keyword>
<feature type="domain" description="MPN" evidence="7">
    <location>
        <begin position="147"/>
        <end position="269"/>
    </location>
</feature>
<keyword evidence="1" id="KW-0645">Protease</keyword>
<evidence type="ECO:0000256" key="1">
    <source>
        <dbReference type="ARBA" id="ARBA00022670"/>
    </source>
</evidence>
<evidence type="ECO:0000256" key="5">
    <source>
        <dbReference type="ARBA" id="ARBA00023049"/>
    </source>
</evidence>
<sequence>MTYLFYSIELIRCRYQLPLKLFRVRSQAICKYRRRFLFYMTQQFTMAITNWPVSERPREKLLQKGATALSDTELLAIFLRTGITGKSAVDLARELLSHFGSLTNVFTASQTSFCQIPGMGIAKYAQLQAVLEMARRSLGEELKSGNAMNSPGLVRDFLRLSLANKQHEVFLGIFLDAKNHTIASEELFSGTLTQASVYPREVVKRALHHNAAAIIFAHNHPSGVAEPSHADKVLTQSLKQALAMIDVKVLDHFIVGNGTAFSFAENDLI</sequence>
<keyword evidence="9" id="KW-1185">Reference proteome</keyword>
<dbReference type="InterPro" id="IPR037518">
    <property type="entry name" value="MPN"/>
</dbReference>
<dbReference type="NCBIfam" id="NF000642">
    <property type="entry name" value="PRK00024.1"/>
    <property type="match status" value="1"/>
</dbReference>
<evidence type="ECO:0000259" key="7">
    <source>
        <dbReference type="PROSITE" id="PS50249"/>
    </source>
</evidence>
<keyword evidence="3" id="KW-0378">Hydrolase</keyword>
<dbReference type="PROSITE" id="PS01302">
    <property type="entry name" value="UPF0758"/>
    <property type="match status" value="1"/>
</dbReference>
<dbReference type="InterPro" id="IPR046778">
    <property type="entry name" value="UPF0758_N"/>
</dbReference>
<dbReference type="Gene3D" id="3.40.140.10">
    <property type="entry name" value="Cytidine Deaminase, domain 2"/>
    <property type="match status" value="1"/>
</dbReference>
<evidence type="ECO:0000256" key="3">
    <source>
        <dbReference type="ARBA" id="ARBA00022801"/>
    </source>
</evidence>
<dbReference type="Pfam" id="PF04002">
    <property type="entry name" value="RadC"/>
    <property type="match status" value="1"/>
</dbReference>
<evidence type="ECO:0000313" key="9">
    <source>
        <dbReference type="Proteomes" id="UP000198814"/>
    </source>
</evidence>
<dbReference type="CDD" id="cd08071">
    <property type="entry name" value="MPN_DUF2466"/>
    <property type="match status" value="1"/>
</dbReference>
<gene>
    <name evidence="8" type="ORF">SAMN05216333_12126</name>
</gene>
<dbReference type="STRING" id="42354.SAMN05216333_12126"/>
<dbReference type="PANTHER" id="PTHR30471:SF3">
    <property type="entry name" value="UPF0758 PROTEIN YEES-RELATED"/>
    <property type="match status" value="1"/>
</dbReference>
<dbReference type="InterPro" id="IPR020891">
    <property type="entry name" value="UPF0758_CS"/>
</dbReference>
<dbReference type="NCBIfam" id="TIGR00608">
    <property type="entry name" value="radc"/>
    <property type="match status" value="1"/>
</dbReference>
<dbReference type="EMBL" id="FODO01000021">
    <property type="protein sequence ID" value="SEO84302.1"/>
    <property type="molecule type" value="Genomic_DNA"/>
</dbReference>
<accession>A0A1H8T083</accession>
<protein>
    <submittedName>
        <fullName evidence="8">DNA replication and repair protein RadC</fullName>
    </submittedName>
</protein>
<dbReference type="Gene3D" id="1.10.150.20">
    <property type="entry name" value="5' to 3' exonuclease, C-terminal subdomain"/>
    <property type="match status" value="1"/>
</dbReference>
<dbReference type="PANTHER" id="PTHR30471">
    <property type="entry name" value="DNA REPAIR PROTEIN RADC"/>
    <property type="match status" value="1"/>
</dbReference>
<keyword evidence="4" id="KW-0862">Zinc</keyword>
<dbReference type="Proteomes" id="UP000198814">
    <property type="component" value="Unassembled WGS sequence"/>
</dbReference>
<dbReference type="InterPro" id="IPR010994">
    <property type="entry name" value="RuvA_2-like"/>
</dbReference>
<proteinExistence type="inferred from homology"/>
<dbReference type="InterPro" id="IPR001405">
    <property type="entry name" value="UPF0758"/>
</dbReference>
<name>A0A1H8T083_9PROT</name>
<evidence type="ECO:0000256" key="4">
    <source>
        <dbReference type="ARBA" id="ARBA00022833"/>
    </source>
</evidence>
<organism evidence="8 9">
    <name type="scientific">Nitrosomonas oligotropha</name>
    <dbReference type="NCBI Taxonomy" id="42354"/>
    <lineage>
        <taxon>Bacteria</taxon>
        <taxon>Pseudomonadati</taxon>
        <taxon>Pseudomonadota</taxon>
        <taxon>Betaproteobacteria</taxon>
        <taxon>Nitrosomonadales</taxon>
        <taxon>Nitrosomonadaceae</taxon>
        <taxon>Nitrosomonas</taxon>
    </lineage>
</organism>
<evidence type="ECO:0000313" key="8">
    <source>
        <dbReference type="EMBL" id="SEO84302.1"/>
    </source>
</evidence>
<dbReference type="SUPFAM" id="SSF47781">
    <property type="entry name" value="RuvA domain 2-like"/>
    <property type="match status" value="1"/>
</dbReference>
<dbReference type="Pfam" id="PF20582">
    <property type="entry name" value="UPF0758_N"/>
    <property type="match status" value="1"/>
</dbReference>
<keyword evidence="2" id="KW-0479">Metal-binding</keyword>
<dbReference type="GO" id="GO:0006508">
    <property type="term" value="P:proteolysis"/>
    <property type="evidence" value="ECO:0007669"/>
    <property type="project" value="UniProtKB-KW"/>
</dbReference>
<dbReference type="AlphaFoldDB" id="A0A1H8T083"/>